<proteinExistence type="predicted"/>
<protein>
    <submittedName>
        <fullName evidence="1">Uncharacterized protein</fullName>
    </submittedName>
</protein>
<gene>
    <name evidence="1" type="ORF">ENE74_05020</name>
</gene>
<dbReference type="Pfam" id="PF19135">
    <property type="entry name" value="DUF5818"/>
    <property type="match status" value="1"/>
</dbReference>
<reference evidence="1 2" key="1">
    <citation type="submission" date="2019-01" db="EMBL/GenBank/DDBJ databases">
        <authorList>
            <person name="Chen W.-M."/>
        </authorList>
    </citation>
    <scope>NUCLEOTIDE SEQUENCE [LARGE SCALE GENOMIC DNA]</scope>
    <source>
        <strain evidence="1 2">TLA-22</strain>
    </source>
</reference>
<dbReference type="OrthoDB" id="7452659at2"/>
<name>A0A437JEG9_9SPHN</name>
<dbReference type="Proteomes" id="UP000282977">
    <property type="component" value="Unassembled WGS sequence"/>
</dbReference>
<dbReference type="EMBL" id="RZUL01000001">
    <property type="protein sequence ID" value="RVT44060.1"/>
    <property type="molecule type" value="Genomic_DNA"/>
</dbReference>
<sequence length="62" mass="6780">MPVNETGRLVRDAGGFLLHRDQGGIWRLILHRVPVDLVEKHVRVRGTLRAGDIVEADGVAAA</sequence>
<comment type="caution">
    <text evidence="1">The sequence shown here is derived from an EMBL/GenBank/DDBJ whole genome shotgun (WGS) entry which is preliminary data.</text>
</comment>
<evidence type="ECO:0000313" key="2">
    <source>
        <dbReference type="Proteomes" id="UP000282977"/>
    </source>
</evidence>
<keyword evidence="2" id="KW-1185">Reference proteome</keyword>
<organism evidence="1 2">
    <name type="scientific">Sphingobium algorifonticola</name>
    <dbReference type="NCBI Taxonomy" id="2008318"/>
    <lineage>
        <taxon>Bacteria</taxon>
        <taxon>Pseudomonadati</taxon>
        <taxon>Pseudomonadota</taxon>
        <taxon>Alphaproteobacteria</taxon>
        <taxon>Sphingomonadales</taxon>
        <taxon>Sphingomonadaceae</taxon>
        <taxon>Sphingobium</taxon>
    </lineage>
</organism>
<evidence type="ECO:0000313" key="1">
    <source>
        <dbReference type="EMBL" id="RVT44060.1"/>
    </source>
</evidence>
<dbReference type="AlphaFoldDB" id="A0A437JEG9"/>
<dbReference type="RefSeq" id="WP_127689596.1">
    <property type="nucleotide sequence ID" value="NZ_RZUL01000001.1"/>
</dbReference>
<dbReference type="InterPro" id="IPR043856">
    <property type="entry name" value="DUF5818"/>
</dbReference>
<accession>A0A437JEG9</accession>